<dbReference type="Pfam" id="PF01145">
    <property type="entry name" value="Band_7"/>
    <property type="match status" value="1"/>
</dbReference>
<dbReference type="PANTHER" id="PTHR10264:SF83">
    <property type="entry name" value="BLL5629 PROTEIN"/>
    <property type="match status" value="1"/>
</dbReference>
<dbReference type="Gene3D" id="3.30.479.30">
    <property type="entry name" value="Band 7 domain"/>
    <property type="match status" value="1"/>
</dbReference>
<protein>
    <submittedName>
        <fullName evidence="4">Slipin family protein</fullName>
    </submittedName>
</protein>
<dbReference type="KEGG" id="spzr:G5C33_12535"/>
<evidence type="ECO:0000259" key="3">
    <source>
        <dbReference type="SMART" id="SM00244"/>
    </source>
</evidence>
<dbReference type="PRINTS" id="PR00721">
    <property type="entry name" value="STOMATIN"/>
</dbReference>
<dbReference type="SMART" id="SM00244">
    <property type="entry name" value="PHB"/>
    <property type="match status" value="1"/>
</dbReference>
<evidence type="ECO:0000256" key="1">
    <source>
        <dbReference type="ARBA" id="ARBA00004167"/>
    </source>
</evidence>
<dbReference type="EMBL" id="CP049109">
    <property type="protein sequence ID" value="QIG80526.1"/>
    <property type="molecule type" value="Genomic_DNA"/>
</dbReference>
<sequence length="380" mass="41482">MIKSVVIAENQRGLLIRDGRVITVLGPGRHRFVDWLNRARLEVYPATGLFQSPWADIVAKQHPELAEGNFVSVRPGEGEVGIVRVDGRTAYLVRPGMSAHVWNVLEDVTVETIDVDAQPKLDKRQLAAFETATIVGGAVPAPIAAVLVDQAEAGLVFFDGELVESVGPGRYGYWQLGRKVAARTFDMRPQPVEVSAQEILTRDRVSLRVTLTAFVQVADARQAALGVPDFQAHVYKLVQFAVREAVGGRTLDQLLNDREAVDGEIVAHVRAELGEIGVRVTQLGIKDVILPGDMRELLNKVVEAEKVAQANLIRRREETAATRSLLNTAKLMEDNPTLLRLKELEALERVTEKIGRIDLHTGAGAGLGGVLDQLVSLKSA</sequence>
<dbReference type="InterPro" id="IPR001972">
    <property type="entry name" value="Stomatin_HflK_fam"/>
</dbReference>
<evidence type="ECO:0000313" key="5">
    <source>
        <dbReference type="Proteomes" id="UP000501568"/>
    </source>
</evidence>
<dbReference type="CDD" id="cd13438">
    <property type="entry name" value="SPFH_eoslipins_u2"/>
    <property type="match status" value="1"/>
</dbReference>
<dbReference type="GO" id="GO:0005886">
    <property type="term" value="C:plasma membrane"/>
    <property type="evidence" value="ECO:0007669"/>
    <property type="project" value="InterPro"/>
</dbReference>
<dbReference type="AlphaFoldDB" id="A0A6G6Y7H7"/>
<dbReference type="Proteomes" id="UP000501568">
    <property type="component" value="Chromosome"/>
</dbReference>
<organism evidence="4 5">
    <name type="scientific">Stakelama tenebrarum</name>
    <dbReference type="NCBI Taxonomy" id="2711215"/>
    <lineage>
        <taxon>Bacteria</taxon>
        <taxon>Pseudomonadati</taxon>
        <taxon>Pseudomonadota</taxon>
        <taxon>Alphaproteobacteria</taxon>
        <taxon>Sphingomonadales</taxon>
        <taxon>Sphingomonadaceae</taxon>
        <taxon>Stakelama</taxon>
    </lineage>
</organism>
<accession>A0A6G6Y7H7</accession>
<dbReference type="InterPro" id="IPR036013">
    <property type="entry name" value="Band_7/SPFH_dom_sf"/>
</dbReference>
<name>A0A6G6Y7H7_9SPHN</name>
<dbReference type="RefSeq" id="WP_165327532.1">
    <property type="nucleotide sequence ID" value="NZ_CP049109.1"/>
</dbReference>
<evidence type="ECO:0000313" key="4">
    <source>
        <dbReference type="EMBL" id="QIG80526.1"/>
    </source>
</evidence>
<keyword evidence="5" id="KW-1185">Reference proteome</keyword>
<gene>
    <name evidence="4" type="ORF">G5C33_12535</name>
</gene>
<reference evidence="4 5" key="1">
    <citation type="submission" date="2020-02" db="EMBL/GenBank/DDBJ databases">
        <authorList>
            <person name="Zheng R.K."/>
            <person name="Sun C.M."/>
        </authorList>
    </citation>
    <scope>NUCLEOTIDE SEQUENCE [LARGE SCALE GENOMIC DNA]</scope>
    <source>
        <strain evidence="5">zrk23</strain>
    </source>
</reference>
<comment type="subcellular location">
    <subcellularLocation>
        <location evidence="1">Membrane</location>
        <topology evidence="1">Single-pass membrane protein</topology>
    </subcellularLocation>
</comment>
<dbReference type="InterPro" id="IPR001107">
    <property type="entry name" value="Band_7"/>
</dbReference>
<evidence type="ECO:0000256" key="2">
    <source>
        <dbReference type="ARBA" id="ARBA00008164"/>
    </source>
</evidence>
<feature type="domain" description="Band 7" evidence="3">
    <location>
        <begin position="143"/>
        <end position="302"/>
    </location>
</feature>
<proteinExistence type="inferred from homology"/>
<dbReference type="SUPFAM" id="SSF117892">
    <property type="entry name" value="Band 7/SPFH domain"/>
    <property type="match status" value="1"/>
</dbReference>
<dbReference type="PANTHER" id="PTHR10264">
    <property type="entry name" value="BAND 7 PROTEIN-RELATED"/>
    <property type="match status" value="1"/>
</dbReference>
<comment type="similarity">
    <text evidence="2">Belongs to the band 7/mec-2 family.</text>
</comment>
<dbReference type="InterPro" id="IPR043202">
    <property type="entry name" value="Band-7_stomatin-like"/>
</dbReference>